<dbReference type="GeneID" id="101235334"/>
<dbReference type="PANTHER" id="PTHR24408">
    <property type="entry name" value="ZINC FINGER PROTEIN"/>
    <property type="match status" value="1"/>
</dbReference>
<dbReference type="SMART" id="SM00355">
    <property type="entry name" value="ZnF_C2H2"/>
    <property type="match status" value="7"/>
</dbReference>
<dbReference type="Proteomes" id="UP001652625">
    <property type="component" value="Chromosome 09"/>
</dbReference>
<evidence type="ECO:0000256" key="5">
    <source>
        <dbReference type="PROSITE-ProRule" id="PRU00042"/>
    </source>
</evidence>
<name>A0ABM4CH47_HYDVU</name>
<evidence type="ECO:0000256" key="1">
    <source>
        <dbReference type="ARBA" id="ARBA00022723"/>
    </source>
</evidence>
<dbReference type="Pfam" id="PF00096">
    <property type="entry name" value="zf-C2H2"/>
    <property type="match status" value="3"/>
</dbReference>
<evidence type="ECO:0000256" key="4">
    <source>
        <dbReference type="ARBA" id="ARBA00022833"/>
    </source>
</evidence>
<keyword evidence="3 5" id="KW-0863">Zinc-finger</keyword>
<evidence type="ECO:0000256" key="2">
    <source>
        <dbReference type="ARBA" id="ARBA00022737"/>
    </source>
</evidence>
<dbReference type="RefSeq" id="XP_065661055.1">
    <property type="nucleotide sequence ID" value="XM_065804983.1"/>
</dbReference>
<evidence type="ECO:0000313" key="8">
    <source>
        <dbReference type="RefSeq" id="XP_065661055.1"/>
    </source>
</evidence>
<dbReference type="PROSITE" id="PS50157">
    <property type="entry name" value="ZINC_FINGER_C2H2_2"/>
    <property type="match status" value="5"/>
</dbReference>
<dbReference type="InterPro" id="IPR013087">
    <property type="entry name" value="Znf_C2H2_type"/>
</dbReference>
<evidence type="ECO:0000313" key="7">
    <source>
        <dbReference type="Proteomes" id="UP001652625"/>
    </source>
</evidence>
<keyword evidence="4" id="KW-0862">Zinc</keyword>
<feature type="domain" description="C2H2-type" evidence="6">
    <location>
        <begin position="43"/>
        <end position="70"/>
    </location>
</feature>
<dbReference type="PANTHER" id="PTHR24408:SF58">
    <property type="entry name" value="TRANSCRIPTION FACTOR (TFIIIA), PUTATIVE (AFU_ORTHOLOGUE AFUA_1G05150)-RELATED"/>
    <property type="match status" value="1"/>
</dbReference>
<dbReference type="SUPFAM" id="SSF57667">
    <property type="entry name" value="beta-beta-alpha zinc fingers"/>
    <property type="match status" value="3"/>
</dbReference>
<organism evidence="7 8">
    <name type="scientific">Hydra vulgaris</name>
    <name type="common">Hydra</name>
    <name type="synonym">Hydra attenuata</name>
    <dbReference type="NCBI Taxonomy" id="6087"/>
    <lineage>
        <taxon>Eukaryota</taxon>
        <taxon>Metazoa</taxon>
        <taxon>Cnidaria</taxon>
        <taxon>Hydrozoa</taxon>
        <taxon>Hydroidolina</taxon>
        <taxon>Anthoathecata</taxon>
        <taxon>Aplanulata</taxon>
        <taxon>Hydridae</taxon>
        <taxon>Hydra</taxon>
    </lineage>
</organism>
<evidence type="ECO:0000256" key="3">
    <source>
        <dbReference type="ARBA" id="ARBA00022771"/>
    </source>
</evidence>
<dbReference type="Gene3D" id="3.30.160.60">
    <property type="entry name" value="Classic Zinc Finger"/>
    <property type="match status" value="5"/>
</dbReference>
<protein>
    <submittedName>
        <fullName evidence="8">Zinc finger protein 84 isoform X3</fullName>
    </submittedName>
</protein>
<proteinExistence type="predicted"/>
<accession>A0ABM4CH47</accession>
<keyword evidence="1" id="KW-0479">Metal-binding</keyword>
<feature type="domain" description="C2H2-type" evidence="6">
    <location>
        <begin position="212"/>
        <end position="239"/>
    </location>
</feature>
<keyword evidence="7" id="KW-1185">Reference proteome</keyword>
<dbReference type="PROSITE" id="PS00028">
    <property type="entry name" value="ZINC_FINGER_C2H2_1"/>
    <property type="match status" value="6"/>
</dbReference>
<feature type="domain" description="C2H2-type" evidence="6">
    <location>
        <begin position="143"/>
        <end position="170"/>
    </location>
</feature>
<evidence type="ECO:0000259" key="6">
    <source>
        <dbReference type="PROSITE" id="PS50157"/>
    </source>
</evidence>
<sequence>MAFDSGANLVDHFTEKKYLTVSQNTNCSKTVYNEISEDVGEQIKCTYCNDMFKNKTLYDEHLRNHNESTDVRCSDCSLRFFQLHHLITHITSDHWTSGNVCYKCNKVFSDMGSAKKHFRALNCAKFLTELKSFGASPKTLKTYSCLICEMFFPTEKTLQKHCLTHTGDKAFSCSKCQKSFSTKGNFKQHYRAIHEGNKRRYEKFVKEGKHLFSCKTCSRMFAFKCDLKTHMRSHTGEKPYTCEICKRSFSQRGNLNIHINRYHTNLQKKLVVKKTSYKFENHLNQFKLRTSTQDCSENTFMYSQFKKSVSSPKYDLVNQVIIYPHSMQNNLDLLAETIVADFKGGLFRSSERLNSSESWNIHSKTSNHFPSQISPKSDLYSYNISSSISGNCLSPHMSDTVLESNGISFYPKCEKNAVSVLVENEKSYKEESKELNSLSSKNRELEISSSSYRVNGLQIANEQNDSRRFANFKDSYLYPTNNSINYFTCAHTKSIAVTSGDPEPDWADWFQSFTSKLSAGTSVIKNVNDGQMQDADIDFIAMLSQQQPFMKY</sequence>
<dbReference type="InterPro" id="IPR036236">
    <property type="entry name" value="Znf_C2H2_sf"/>
</dbReference>
<feature type="domain" description="C2H2-type" evidence="6">
    <location>
        <begin position="171"/>
        <end position="199"/>
    </location>
</feature>
<reference evidence="8" key="1">
    <citation type="submission" date="2025-08" db="UniProtKB">
        <authorList>
            <consortium name="RefSeq"/>
        </authorList>
    </citation>
    <scope>IDENTIFICATION</scope>
</reference>
<keyword evidence="2" id="KW-0677">Repeat</keyword>
<gene>
    <name evidence="8" type="primary">LOC101235334</name>
</gene>
<feature type="domain" description="C2H2-type" evidence="6">
    <location>
        <begin position="240"/>
        <end position="268"/>
    </location>
</feature>